<accession>A0A1H4MT04</accession>
<dbReference type="SUPFAM" id="SSF48452">
    <property type="entry name" value="TPR-like"/>
    <property type="match status" value="1"/>
</dbReference>
<dbReference type="Proteomes" id="UP000182409">
    <property type="component" value="Unassembled WGS sequence"/>
</dbReference>
<dbReference type="EMBL" id="FNSD01000001">
    <property type="protein sequence ID" value="SEB85977.1"/>
    <property type="molecule type" value="Genomic_DNA"/>
</dbReference>
<keyword evidence="2" id="KW-0732">Signal</keyword>
<dbReference type="RefSeq" id="WP_074653755.1">
    <property type="nucleotide sequence ID" value="NZ_FNSD01000001.1"/>
</dbReference>
<dbReference type="AlphaFoldDB" id="A0A1H4MT04"/>
<dbReference type="InterPro" id="IPR011990">
    <property type="entry name" value="TPR-like_helical_dom_sf"/>
</dbReference>
<protein>
    <submittedName>
        <fullName evidence="4">GWxTD domain-containing protein</fullName>
    </submittedName>
</protein>
<organism evidence="4 5">
    <name type="scientific">Terriglobus roseus</name>
    <dbReference type="NCBI Taxonomy" id="392734"/>
    <lineage>
        <taxon>Bacteria</taxon>
        <taxon>Pseudomonadati</taxon>
        <taxon>Acidobacteriota</taxon>
        <taxon>Terriglobia</taxon>
        <taxon>Terriglobales</taxon>
        <taxon>Acidobacteriaceae</taxon>
        <taxon>Terriglobus</taxon>
    </lineage>
</organism>
<dbReference type="Pfam" id="PF20094">
    <property type="entry name" value="GWxTD_dom"/>
    <property type="match status" value="1"/>
</dbReference>
<evidence type="ECO:0000313" key="4">
    <source>
        <dbReference type="EMBL" id="SEB85977.1"/>
    </source>
</evidence>
<evidence type="ECO:0000256" key="1">
    <source>
        <dbReference type="SAM" id="MobiDB-lite"/>
    </source>
</evidence>
<evidence type="ECO:0000313" key="5">
    <source>
        <dbReference type="Proteomes" id="UP000182409"/>
    </source>
</evidence>
<sequence>MYRLRSLLLILVALLLVSPSLHAVSVKNLPPVYRHWLTQEVNYIIESPEREEFLTLKTDAERDAFMKSFWDSRNPDPGSEINTYKEEHYKRLAYANEHFGNYEARDGWATDQGMIWITLGEPKQKITYPSRANVRPIIIWFYQSPTPALQSYFSVLFYKRSTGEDYALYSPYQDGPNRLITGLETGNDQARSLQQLRKALGSEVARTAVSLIPTEPVNLAEFSPSMMSDALLANIRGLADNPLEIARVNRNRREKVTSSIMSEDAPPEVKYAVIRDENGHATADMFVRLAHPDAGIAGARKAGGTGYDLTLQQHITTADGRAVYDTVSTIAAPLSPAALDVARHKVFAAEDQLPLEPGKYVVQTTLTNNINLQAHRVTSTVNIPVRGKTLAMGDPVAFAGRPGQIAGQRVPFTYAGVRFAPAGVGTISLHAGDPLQAVFQLWLPRNADGAWNKQPVAMHFYYGSALSGAKPLDEADETVDPSNADAGGNFVSGHTFHTEGLEPGNYRVIIRATQPGSPAAFGTMTLRVELTGVPTAGWSAYGPPEPQQEEMKRALSAEASGANDAAIAYLTKDLDLHPQNIRSLGRLATLLAEQHKVHETAQLVERPAFRDAVDMATLTLVSEALVTTGQPAQAMDLLNRQSRLQSLNAMLYTELAKLDDQAGKHSDGDVARKQAQAIGAKNISEK</sequence>
<dbReference type="Gene3D" id="1.25.40.10">
    <property type="entry name" value="Tetratricopeptide repeat domain"/>
    <property type="match status" value="1"/>
</dbReference>
<name>A0A1H4MT04_9BACT</name>
<feature type="region of interest" description="Disordered" evidence="1">
    <location>
        <begin position="662"/>
        <end position="686"/>
    </location>
</feature>
<feature type="compositionally biased region" description="Basic and acidic residues" evidence="1">
    <location>
        <begin position="662"/>
        <end position="672"/>
    </location>
</feature>
<feature type="domain" description="GWxTD" evidence="3">
    <location>
        <begin position="37"/>
        <end position="154"/>
    </location>
</feature>
<gene>
    <name evidence="4" type="ORF">SAMN05443244_2027</name>
</gene>
<evidence type="ECO:0000256" key="2">
    <source>
        <dbReference type="SAM" id="SignalP"/>
    </source>
</evidence>
<evidence type="ECO:0000259" key="3">
    <source>
        <dbReference type="Pfam" id="PF20094"/>
    </source>
</evidence>
<dbReference type="NCBIfam" id="TIGR04514">
    <property type="entry name" value="GWxTD_dom"/>
    <property type="match status" value="1"/>
</dbReference>
<feature type="signal peptide" evidence="2">
    <location>
        <begin position="1"/>
        <end position="23"/>
    </location>
</feature>
<proteinExistence type="predicted"/>
<feature type="chain" id="PRO_5010179807" evidence="2">
    <location>
        <begin position="24"/>
        <end position="686"/>
    </location>
</feature>
<reference evidence="4 5" key="1">
    <citation type="submission" date="2016-10" db="EMBL/GenBank/DDBJ databases">
        <authorList>
            <person name="de Groot N.N."/>
        </authorList>
    </citation>
    <scope>NUCLEOTIDE SEQUENCE [LARGE SCALE GENOMIC DNA]</scope>
    <source>
        <strain evidence="4 5">AB35.6</strain>
    </source>
</reference>
<dbReference type="InterPro" id="IPR030959">
    <property type="entry name" value="GWxTD_dom"/>
</dbReference>